<evidence type="ECO:0000313" key="1">
    <source>
        <dbReference type="EMBL" id="ATL27953.1"/>
    </source>
</evidence>
<organism evidence="1 2">
    <name type="scientific">Streptomyces formicae</name>
    <dbReference type="NCBI Taxonomy" id="1616117"/>
    <lineage>
        <taxon>Bacteria</taxon>
        <taxon>Bacillati</taxon>
        <taxon>Actinomycetota</taxon>
        <taxon>Actinomycetes</taxon>
        <taxon>Kitasatosporales</taxon>
        <taxon>Streptomycetaceae</taxon>
        <taxon>Streptomyces</taxon>
    </lineage>
</organism>
<evidence type="ECO:0000313" key="2">
    <source>
        <dbReference type="Proteomes" id="UP000221011"/>
    </source>
</evidence>
<dbReference type="EMBL" id="CP022685">
    <property type="protein sequence ID" value="ATL27953.1"/>
    <property type="molecule type" value="Genomic_DNA"/>
</dbReference>
<dbReference type="KEGG" id="sfk:KY5_2935c"/>
<keyword evidence="2" id="KW-1185">Reference proteome</keyword>
<dbReference type="AlphaFoldDB" id="A0A291Q902"/>
<protein>
    <submittedName>
        <fullName evidence="1">Uncharacterized protein</fullName>
    </submittedName>
</protein>
<dbReference type="RefSeq" id="WP_098242694.1">
    <property type="nucleotide sequence ID" value="NZ_CP022685.1"/>
</dbReference>
<reference evidence="1 2" key="1">
    <citation type="submission" date="2017-08" db="EMBL/GenBank/DDBJ databases">
        <title>Complete Genome Sequence of Streptomyces formicae KY5, the formicamycin producer.</title>
        <authorList>
            <person name="Holmes N.A."/>
            <person name="Devine R."/>
            <person name="Qin Z."/>
            <person name="Seipke R.F."/>
            <person name="Wilkinson B."/>
            <person name="Hutchings M.I."/>
        </authorList>
    </citation>
    <scope>NUCLEOTIDE SEQUENCE [LARGE SCALE GENOMIC DNA]</scope>
    <source>
        <strain evidence="1 2">KY5</strain>
    </source>
</reference>
<accession>A0A291Q902</accession>
<name>A0A291Q902_9ACTN</name>
<gene>
    <name evidence="1" type="ORF">KY5_2935c</name>
</gene>
<proteinExistence type="predicted"/>
<sequence length="210" mass="23055">MATAEHRRVPTGFNLVPPPGWDAIPLYTGTGEAMDRIVRKAVEQLPVGFPKDDVPKARLKLVQEMKKVVRRARSKGGVTLYLPTERLHGVALPVSIVASEPVEIPRIRPDRGPEAVLLALAAETPGAEMRELDDTAALRSERDVPADAAQGIDVAHRQVEYFVPIPDSAPDRYLTFSFSALIAPGSDPAFYDTLVELFDAVMSTFRWSRA</sequence>
<dbReference type="Proteomes" id="UP000221011">
    <property type="component" value="Chromosome"/>
</dbReference>